<dbReference type="EMBL" id="CM001222">
    <property type="protein sequence ID" value="KEH26890.1"/>
    <property type="molecule type" value="Genomic_DNA"/>
</dbReference>
<evidence type="ECO:0000256" key="1">
    <source>
        <dbReference type="SAM" id="MobiDB-lite"/>
    </source>
</evidence>
<reference evidence="2 4" key="1">
    <citation type="journal article" date="2011" name="Nature">
        <title>The Medicago genome provides insight into the evolution of rhizobial symbioses.</title>
        <authorList>
            <person name="Young N.D."/>
            <person name="Debelle F."/>
            <person name="Oldroyd G.E."/>
            <person name="Geurts R."/>
            <person name="Cannon S.B."/>
            <person name="Udvardi M.K."/>
            <person name="Benedito V.A."/>
            <person name="Mayer K.F."/>
            <person name="Gouzy J."/>
            <person name="Schoof H."/>
            <person name="Van de Peer Y."/>
            <person name="Proost S."/>
            <person name="Cook D.R."/>
            <person name="Meyers B.C."/>
            <person name="Spannagl M."/>
            <person name="Cheung F."/>
            <person name="De Mita S."/>
            <person name="Krishnakumar V."/>
            <person name="Gundlach H."/>
            <person name="Zhou S."/>
            <person name="Mudge J."/>
            <person name="Bharti A.K."/>
            <person name="Murray J.D."/>
            <person name="Naoumkina M.A."/>
            <person name="Rosen B."/>
            <person name="Silverstein K.A."/>
            <person name="Tang H."/>
            <person name="Rombauts S."/>
            <person name="Zhao P.X."/>
            <person name="Zhou P."/>
            <person name="Barbe V."/>
            <person name="Bardou P."/>
            <person name="Bechner M."/>
            <person name="Bellec A."/>
            <person name="Berger A."/>
            <person name="Berges H."/>
            <person name="Bidwell S."/>
            <person name="Bisseling T."/>
            <person name="Choisne N."/>
            <person name="Couloux A."/>
            <person name="Denny R."/>
            <person name="Deshpande S."/>
            <person name="Dai X."/>
            <person name="Doyle J.J."/>
            <person name="Dudez A.M."/>
            <person name="Farmer A.D."/>
            <person name="Fouteau S."/>
            <person name="Franken C."/>
            <person name="Gibelin C."/>
            <person name="Gish J."/>
            <person name="Goldstein S."/>
            <person name="Gonzalez A.J."/>
            <person name="Green P.J."/>
            <person name="Hallab A."/>
            <person name="Hartog M."/>
            <person name="Hua A."/>
            <person name="Humphray S.J."/>
            <person name="Jeong D.H."/>
            <person name="Jing Y."/>
            <person name="Jocker A."/>
            <person name="Kenton S.M."/>
            <person name="Kim D.J."/>
            <person name="Klee K."/>
            <person name="Lai H."/>
            <person name="Lang C."/>
            <person name="Lin S."/>
            <person name="Macmil S.L."/>
            <person name="Magdelenat G."/>
            <person name="Matthews L."/>
            <person name="McCorrison J."/>
            <person name="Monaghan E.L."/>
            <person name="Mun J.H."/>
            <person name="Najar F.Z."/>
            <person name="Nicholson C."/>
            <person name="Noirot C."/>
            <person name="O'Bleness M."/>
            <person name="Paule C.R."/>
            <person name="Poulain J."/>
            <person name="Prion F."/>
            <person name="Qin B."/>
            <person name="Qu C."/>
            <person name="Retzel E.F."/>
            <person name="Riddle C."/>
            <person name="Sallet E."/>
            <person name="Samain S."/>
            <person name="Samson N."/>
            <person name="Sanders I."/>
            <person name="Saurat O."/>
            <person name="Scarpelli C."/>
            <person name="Schiex T."/>
            <person name="Segurens B."/>
            <person name="Severin A.J."/>
            <person name="Sherrier D.J."/>
            <person name="Shi R."/>
            <person name="Sims S."/>
            <person name="Singer S.R."/>
            <person name="Sinharoy S."/>
            <person name="Sterck L."/>
            <person name="Viollet A."/>
            <person name="Wang B.B."/>
            <person name="Wang K."/>
            <person name="Wang M."/>
            <person name="Wang X."/>
            <person name="Warfsmann J."/>
            <person name="Weissenbach J."/>
            <person name="White D.D."/>
            <person name="White J.D."/>
            <person name="Wiley G.B."/>
            <person name="Wincker P."/>
            <person name="Xing Y."/>
            <person name="Yang L."/>
            <person name="Yao Z."/>
            <person name="Ying F."/>
            <person name="Zhai J."/>
            <person name="Zhou L."/>
            <person name="Zuber A."/>
            <person name="Denarie J."/>
            <person name="Dixon R.A."/>
            <person name="May G.D."/>
            <person name="Schwartz D.C."/>
            <person name="Rogers J."/>
            <person name="Quetier F."/>
            <person name="Town C.D."/>
            <person name="Roe B.A."/>
        </authorList>
    </citation>
    <scope>NUCLEOTIDE SEQUENCE [LARGE SCALE GENOMIC DNA]</scope>
    <source>
        <strain evidence="2">A17</strain>
        <strain evidence="3 4">cv. Jemalong A17</strain>
    </source>
</reference>
<organism evidence="2 4">
    <name type="scientific">Medicago truncatula</name>
    <name type="common">Barrel medic</name>
    <name type="synonym">Medicago tribuloides</name>
    <dbReference type="NCBI Taxonomy" id="3880"/>
    <lineage>
        <taxon>Eukaryota</taxon>
        <taxon>Viridiplantae</taxon>
        <taxon>Streptophyta</taxon>
        <taxon>Embryophyta</taxon>
        <taxon>Tracheophyta</taxon>
        <taxon>Spermatophyta</taxon>
        <taxon>Magnoliopsida</taxon>
        <taxon>eudicotyledons</taxon>
        <taxon>Gunneridae</taxon>
        <taxon>Pentapetalae</taxon>
        <taxon>rosids</taxon>
        <taxon>fabids</taxon>
        <taxon>Fabales</taxon>
        <taxon>Fabaceae</taxon>
        <taxon>Papilionoideae</taxon>
        <taxon>50 kb inversion clade</taxon>
        <taxon>NPAAA clade</taxon>
        <taxon>Hologalegina</taxon>
        <taxon>IRL clade</taxon>
        <taxon>Trifolieae</taxon>
        <taxon>Medicago</taxon>
    </lineage>
</organism>
<dbReference type="Proteomes" id="UP000002051">
    <property type="component" value="Chromosome 6"/>
</dbReference>
<dbReference type="HOGENOM" id="CLU_2240608_0_0_1"/>
<reference evidence="2 4" key="2">
    <citation type="journal article" date="2014" name="BMC Genomics">
        <title>An improved genome release (version Mt4.0) for the model legume Medicago truncatula.</title>
        <authorList>
            <person name="Tang H."/>
            <person name="Krishnakumar V."/>
            <person name="Bidwell S."/>
            <person name="Rosen B."/>
            <person name="Chan A."/>
            <person name="Zhou S."/>
            <person name="Gentzbittel L."/>
            <person name="Childs K.L."/>
            <person name="Yandell M."/>
            <person name="Gundlach H."/>
            <person name="Mayer K.F."/>
            <person name="Schwartz D.C."/>
            <person name="Town C.D."/>
        </authorList>
    </citation>
    <scope>GENOME REANNOTATION</scope>
    <source>
        <strain evidence="2">A17</strain>
        <strain evidence="3 4">cv. Jemalong A17</strain>
    </source>
</reference>
<feature type="region of interest" description="Disordered" evidence="1">
    <location>
        <begin position="84"/>
        <end position="105"/>
    </location>
</feature>
<reference evidence="3" key="3">
    <citation type="submission" date="2015-04" db="UniProtKB">
        <authorList>
            <consortium name="EnsemblPlants"/>
        </authorList>
    </citation>
    <scope>IDENTIFICATION</scope>
    <source>
        <strain evidence="3">cv. Jemalong A17</strain>
    </source>
</reference>
<dbReference type="AlphaFoldDB" id="A0A072UM47"/>
<keyword evidence="4" id="KW-1185">Reference proteome</keyword>
<name>A0A072UM47_MEDTR</name>
<accession>A0A072UM47</accession>
<evidence type="ECO:0000313" key="2">
    <source>
        <dbReference type="EMBL" id="KEH26890.1"/>
    </source>
</evidence>
<proteinExistence type="predicted"/>
<dbReference type="EnsemblPlants" id="KEH26890">
    <property type="protein sequence ID" value="KEH26890"/>
    <property type="gene ID" value="MTR_6g078795"/>
</dbReference>
<evidence type="ECO:0000313" key="3">
    <source>
        <dbReference type="EnsemblPlants" id="KEH26890"/>
    </source>
</evidence>
<protein>
    <submittedName>
        <fullName evidence="2 3">Uncharacterized protein</fullName>
    </submittedName>
</protein>
<gene>
    <name evidence="2" type="ordered locus">MTR_6g078795</name>
</gene>
<evidence type="ECO:0000313" key="4">
    <source>
        <dbReference type="Proteomes" id="UP000002051"/>
    </source>
</evidence>
<sequence length="105" mass="12364">MSFLHHESFKLSQKHRIAFSCILFQKSRKRQGPIPGGSVPLGLKYKWQPIKGAFNAQSEKSQKFITNRFFFSLHSITNQNRKIIENHQEQNPRKFSRTEIHHSSQ</sequence>